<feature type="transmembrane region" description="Helical" evidence="2">
    <location>
        <begin position="259"/>
        <end position="282"/>
    </location>
</feature>
<dbReference type="SUPFAM" id="SSF53474">
    <property type="entry name" value="alpha/beta-Hydrolases"/>
    <property type="match status" value="1"/>
</dbReference>
<protein>
    <recommendedName>
        <fullName evidence="5">Lipase (Class 3)</fullName>
    </recommendedName>
</protein>
<evidence type="ECO:0000313" key="3">
    <source>
        <dbReference type="EMBL" id="RKT57469.1"/>
    </source>
</evidence>
<feature type="transmembrane region" description="Helical" evidence="2">
    <location>
        <begin position="308"/>
        <end position="325"/>
    </location>
</feature>
<dbReference type="Proteomes" id="UP000282084">
    <property type="component" value="Unassembled WGS sequence"/>
</dbReference>
<evidence type="ECO:0000313" key="4">
    <source>
        <dbReference type="Proteomes" id="UP000282084"/>
    </source>
</evidence>
<dbReference type="InterPro" id="IPR029058">
    <property type="entry name" value="AB_hydrolase_fold"/>
</dbReference>
<sequence length="829" mass="85845">MLMPGPDTRVVELRVHGVQGTTPQSLVDAVAAVDVAGDGLGRVVRPADRLRRPAPGPVLQANGRPVSRVVEGYVWGRMTSGGWAKATWALLFPFSLANVAHWMLPPTPSGSVPAHLLGACLRALLRLAALLLTVLLVAQLAVISLDLVASQCLAPGSPCLGGPSWPAEVPWVRSVSGMTPIALLLLVLHRVSSVDWRIERKAVPASSDGASGLPGAHVATDPDTPALRVLHLVAGLGTAVVLALGGPRGPLLAPGAHGVALTAAWVLGVALVGCAALAAMLLDDPTGGAPHRGGRWLRAALGRRPRRVLLTGAWVLFLVSTALLTRLPARLPGADLAVQLVAALVALVCLLIGLLLAPAALLARRTWRDQPRALRPWAGGWMAAPVVAIAALLGGGFGAGVALALRRALGHGELPRGYDHLALLWGVAGVLALVAGIAMAATTGAVRWSSLRRGEEWAREAALLHAGRARDLRRAARAWWWARWEQRHSHHVVLVAAGVLVAGAVPATVLRLRGIDPPAWARPLTGVGVVVLAVLAIALLRAVYLAARRPDNARQLGVLADLAAFWPREAHPVVPPCYALKVVPELVARVREHLADPGTRVVLAGHSQGSLLAAVAAARLLEELPPADAARLGLLTAGSQLQWAYPRAFPAVVPHSSLAALAGGLAGRWRALCRGTDPLGGAVTTWDRQVFDGMLLGTGFLPDGTTGALPPASRGPTGALVLGGDHWLPDPQHGPFPGRRWAAGVNRHADYTSDPEWDRAVAIAAGLEGVTTAAPPPGPVLPVARRGPVVATGFEAGPRGGSPVREPGPAEPRTGSGPAGRAEDATPGA</sequence>
<feature type="transmembrane region" description="Helical" evidence="2">
    <location>
        <begin position="171"/>
        <end position="191"/>
    </location>
</feature>
<dbReference type="AlphaFoldDB" id="A0A495W7L9"/>
<dbReference type="Gene3D" id="3.40.50.1820">
    <property type="entry name" value="alpha/beta hydrolase"/>
    <property type="match status" value="1"/>
</dbReference>
<feature type="region of interest" description="Disordered" evidence="1">
    <location>
        <begin position="791"/>
        <end position="829"/>
    </location>
</feature>
<dbReference type="EMBL" id="RBXO01000001">
    <property type="protein sequence ID" value="RKT57469.1"/>
    <property type="molecule type" value="Genomic_DNA"/>
</dbReference>
<gene>
    <name evidence="3" type="ORF">C8E97_6189</name>
</gene>
<keyword evidence="2" id="KW-0812">Transmembrane</keyword>
<keyword evidence="2" id="KW-1133">Transmembrane helix</keyword>
<reference evidence="3 4" key="1">
    <citation type="submission" date="2018-10" db="EMBL/GenBank/DDBJ databases">
        <title>Sequencing the genomes of 1000 actinobacteria strains.</title>
        <authorList>
            <person name="Klenk H.-P."/>
        </authorList>
    </citation>
    <scope>NUCLEOTIDE SEQUENCE [LARGE SCALE GENOMIC DNA]</scope>
    <source>
        <strain evidence="3 4">DSM 43800</strain>
    </source>
</reference>
<feature type="transmembrane region" description="Helical" evidence="2">
    <location>
        <begin position="492"/>
        <end position="512"/>
    </location>
</feature>
<proteinExistence type="predicted"/>
<feature type="transmembrane region" description="Helical" evidence="2">
    <location>
        <begin position="383"/>
        <end position="403"/>
    </location>
</feature>
<comment type="caution">
    <text evidence="3">The sequence shown here is derived from an EMBL/GenBank/DDBJ whole genome shotgun (WGS) entry which is preliminary data.</text>
</comment>
<feature type="transmembrane region" description="Helical" evidence="2">
    <location>
        <begin position="423"/>
        <end position="446"/>
    </location>
</feature>
<evidence type="ECO:0000256" key="2">
    <source>
        <dbReference type="SAM" id="Phobius"/>
    </source>
</evidence>
<name>A0A495W7L9_9PSEU</name>
<keyword evidence="2" id="KW-0472">Membrane</keyword>
<feature type="transmembrane region" description="Helical" evidence="2">
    <location>
        <begin position="124"/>
        <end position="145"/>
    </location>
</feature>
<accession>A0A495W7L9</accession>
<evidence type="ECO:0000256" key="1">
    <source>
        <dbReference type="SAM" id="MobiDB-lite"/>
    </source>
</evidence>
<organism evidence="3 4">
    <name type="scientific">Saccharothrix australiensis</name>
    <dbReference type="NCBI Taxonomy" id="2072"/>
    <lineage>
        <taxon>Bacteria</taxon>
        <taxon>Bacillati</taxon>
        <taxon>Actinomycetota</taxon>
        <taxon>Actinomycetes</taxon>
        <taxon>Pseudonocardiales</taxon>
        <taxon>Pseudonocardiaceae</taxon>
        <taxon>Saccharothrix</taxon>
    </lineage>
</organism>
<evidence type="ECO:0008006" key="5">
    <source>
        <dbReference type="Google" id="ProtNLM"/>
    </source>
</evidence>
<feature type="transmembrane region" description="Helical" evidence="2">
    <location>
        <begin position="229"/>
        <end position="247"/>
    </location>
</feature>
<feature type="transmembrane region" description="Helical" evidence="2">
    <location>
        <begin position="524"/>
        <end position="547"/>
    </location>
</feature>
<keyword evidence="4" id="KW-1185">Reference proteome</keyword>
<feature type="transmembrane region" description="Helical" evidence="2">
    <location>
        <begin position="337"/>
        <end position="362"/>
    </location>
</feature>